<gene>
    <name evidence="1" type="ORF">H0486_02950</name>
</gene>
<organism evidence="1 2">
    <name type="scientific">Variimorphobacter saccharofermentans</name>
    <dbReference type="NCBI Taxonomy" id="2755051"/>
    <lineage>
        <taxon>Bacteria</taxon>
        <taxon>Bacillati</taxon>
        <taxon>Bacillota</taxon>
        <taxon>Clostridia</taxon>
        <taxon>Lachnospirales</taxon>
        <taxon>Lachnospiraceae</taxon>
        <taxon>Variimorphobacter</taxon>
    </lineage>
</organism>
<keyword evidence="2" id="KW-1185">Reference proteome</keyword>
<accession>A0A839JX44</accession>
<name>A0A839JX44_9FIRM</name>
<sequence>MMSRTYEDVTRYVEDQSQGKCKVLSAKTEHTFDDLGHKVNVWNVKTDNDGDWWVVEGDQSPMNLYPQGAYYFSADEVYSFHIGIMQRMFSTHDTYNPEDYVKAVTLDNDIAPTLFRKLKNISALIDTAIEIEDFQAIGVQCREILIELGNSIYKPEMAGDEEQPQASNFKKKAELFIKSYMSGSENSEYRSIIKKMTEGTWDYACKITHSQTATFYEVSTCVSLIISLVNMYENVRQKSSDPISQFQCPNCKSKKFNVTDSEHDENGVISKLFLQCEECGEVTQIDFIEK</sequence>
<dbReference type="Proteomes" id="UP000574276">
    <property type="component" value="Unassembled WGS sequence"/>
</dbReference>
<proteinExistence type="predicted"/>
<protein>
    <submittedName>
        <fullName evidence="1">Uncharacterized protein</fullName>
    </submittedName>
</protein>
<evidence type="ECO:0000313" key="2">
    <source>
        <dbReference type="Proteomes" id="UP000574276"/>
    </source>
</evidence>
<dbReference type="EMBL" id="JACEGA010000001">
    <property type="protein sequence ID" value="MBB2181834.1"/>
    <property type="molecule type" value="Genomic_DNA"/>
</dbReference>
<reference evidence="1 2" key="1">
    <citation type="submission" date="2020-07" db="EMBL/GenBank/DDBJ databases">
        <title>Characterization and genome sequencing of isolate MD1, a novel member within the family Lachnospiraceae.</title>
        <authorList>
            <person name="Rettenmaier R."/>
            <person name="Di Bello L."/>
            <person name="Zinser C."/>
            <person name="Scheitz K."/>
            <person name="Liebl W."/>
            <person name="Zverlov V."/>
        </authorList>
    </citation>
    <scope>NUCLEOTIDE SEQUENCE [LARGE SCALE GENOMIC DNA]</scope>
    <source>
        <strain evidence="1 2">MD1</strain>
    </source>
</reference>
<comment type="caution">
    <text evidence="1">The sequence shown here is derived from an EMBL/GenBank/DDBJ whole genome shotgun (WGS) entry which is preliminary data.</text>
</comment>
<dbReference type="AlphaFoldDB" id="A0A839JX44"/>
<evidence type="ECO:0000313" key="1">
    <source>
        <dbReference type="EMBL" id="MBB2181834.1"/>
    </source>
</evidence>